<dbReference type="InterPro" id="IPR017451">
    <property type="entry name" value="F-box-assoc_interact_dom"/>
</dbReference>
<dbReference type="Pfam" id="PF07734">
    <property type="entry name" value="FBA_1"/>
    <property type="match status" value="1"/>
</dbReference>
<dbReference type="InterPro" id="IPR006527">
    <property type="entry name" value="F-box-assoc_dom_typ1"/>
</dbReference>
<dbReference type="eggNOG" id="ENOG502QUVH">
    <property type="taxonomic scope" value="Eukaryota"/>
</dbReference>
<gene>
    <name evidence="3" type="primary">LOC104238325</name>
</gene>
<name>A0A1U7XJ99_NICSY</name>
<evidence type="ECO:0000313" key="2">
    <source>
        <dbReference type="Proteomes" id="UP000189701"/>
    </source>
</evidence>
<dbReference type="Gene3D" id="1.20.1280.50">
    <property type="match status" value="1"/>
</dbReference>
<dbReference type="PROSITE" id="PS50181">
    <property type="entry name" value="FBOX"/>
    <property type="match status" value="1"/>
</dbReference>
<dbReference type="RefSeq" id="XP_009790953.1">
    <property type="nucleotide sequence ID" value="XM_009792651.1"/>
</dbReference>
<dbReference type="SUPFAM" id="SSF81383">
    <property type="entry name" value="F-box domain"/>
    <property type="match status" value="1"/>
</dbReference>
<accession>A0A1U7XJ99</accession>
<dbReference type="PANTHER" id="PTHR31672:SF13">
    <property type="entry name" value="F-BOX PROTEIN CPR30-LIKE"/>
    <property type="match status" value="1"/>
</dbReference>
<evidence type="ECO:0000259" key="1">
    <source>
        <dbReference type="PROSITE" id="PS50181"/>
    </source>
</evidence>
<dbReference type="CDD" id="cd22157">
    <property type="entry name" value="F-box_AtFBW1-like"/>
    <property type="match status" value="1"/>
</dbReference>
<dbReference type="AlphaFoldDB" id="A0A1U7XJ99"/>
<dbReference type="InterPro" id="IPR036047">
    <property type="entry name" value="F-box-like_dom_sf"/>
</dbReference>
<dbReference type="Pfam" id="PF00646">
    <property type="entry name" value="F-box"/>
    <property type="match status" value="1"/>
</dbReference>
<dbReference type="STRING" id="4096.A0A1U7XJ99"/>
<dbReference type="NCBIfam" id="TIGR01640">
    <property type="entry name" value="F_box_assoc_1"/>
    <property type="match status" value="1"/>
</dbReference>
<dbReference type="Gene3D" id="2.120.10.80">
    <property type="entry name" value="Kelch-type beta propeller"/>
    <property type="match status" value="1"/>
</dbReference>
<dbReference type="PANTHER" id="PTHR31672">
    <property type="entry name" value="BNACNNG10540D PROTEIN"/>
    <property type="match status" value="1"/>
</dbReference>
<dbReference type="InterPro" id="IPR015915">
    <property type="entry name" value="Kelch-typ_b-propeller"/>
</dbReference>
<keyword evidence="2" id="KW-1185">Reference proteome</keyword>
<dbReference type="InterPro" id="IPR001810">
    <property type="entry name" value="F-box_dom"/>
</dbReference>
<dbReference type="InterPro" id="IPR050796">
    <property type="entry name" value="SCF_F-box_component"/>
</dbReference>
<evidence type="ECO:0000313" key="3">
    <source>
        <dbReference type="RefSeq" id="XP_009790953.1"/>
    </source>
</evidence>
<protein>
    <submittedName>
        <fullName evidence="3">F-box/kelch-repeat protein At3g23880-like</fullName>
    </submittedName>
</protein>
<organism evidence="2 3">
    <name type="scientific">Nicotiana sylvestris</name>
    <name type="common">Wood tobacco</name>
    <name type="synonym">South American tobacco</name>
    <dbReference type="NCBI Taxonomy" id="4096"/>
    <lineage>
        <taxon>Eukaryota</taxon>
        <taxon>Viridiplantae</taxon>
        <taxon>Streptophyta</taxon>
        <taxon>Embryophyta</taxon>
        <taxon>Tracheophyta</taxon>
        <taxon>Spermatophyta</taxon>
        <taxon>Magnoliopsida</taxon>
        <taxon>eudicotyledons</taxon>
        <taxon>Gunneridae</taxon>
        <taxon>Pentapetalae</taxon>
        <taxon>asterids</taxon>
        <taxon>lamiids</taxon>
        <taxon>Solanales</taxon>
        <taxon>Solanaceae</taxon>
        <taxon>Nicotianoideae</taxon>
        <taxon>Nicotianeae</taxon>
        <taxon>Nicotiana</taxon>
    </lineage>
</organism>
<reference evidence="2" key="1">
    <citation type="journal article" date="2013" name="Genome Biol.">
        <title>Reference genomes and transcriptomes of Nicotiana sylvestris and Nicotiana tomentosiformis.</title>
        <authorList>
            <person name="Sierro N."/>
            <person name="Battey J.N."/>
            <person name="Ouadi S."/>
            <person name="Bovet L."/>
            <person name="Goepfert S."/>
            <person name="Bakaher N."/>
            <person name="Peitsch M.C."/>
            <person name="Ivanov N.V."/>
        </authorList>
    </citation>
    <scope>NUCLEOTIDE SEQUENCE [LARGE SCALE GENOMIC DNA]</scope>
</reference>
<dbReference type="SMART" id="SM00256">
    <property type="entry name" value="FBOX"/>
    <property type="match status" value="1"/>
</dbReference>
<sequence length="385" mass="44758">METRASRTRKRTRNAQFRKQDSSSIIPSLPLEIGVEILSKLPVKSLLQFRSVSKSWLSLISSSEFINTHLRSCSNNKEYNYHRIILNFTCNLKDFPLHSLIYNPITEASEMDYPMKNSLTRWCDTANGLICLANKENSDKPMRMTNKLPSSGVNLYIWNPSIRKSRKLPDSGVKSKWFCSTYFRYGFGYDELHGDYKLVVIFNIFDDHRDDYAPFETKVKIYSLKSDSWRTVEDFEGSSLIDCSAKFVKGKLYWTKSATACEYNSEYGCCIIHFYEYDHGNSCDIISFDLAHETWGKVEQPNYGKGRFALRLGVLGSDLVVLCNYEGSHSDVWVMKDYGVKASWTKMFTIDCYDDPGKYEYYPRCYMPFSPPFYELYKGEILLLY</sequence>
<dbReference type="OrthoDB" id="1294659at2759"/>
<dbReference type="Proteomes" id="UP000189701">
    <property type="component" value="Unplaced"/>
</dbReference>
<reference evidence="3" key="2">
    <citation type="submission" date="2025-08" db="UniProtKB">
        <authorList>
            <consortium name="RefSeq"/>
        </authorList>
    </citation>
    <scope>IDENTIFICATION</scope>
    <source>
        <tissue evidence="3">Leaf</tissue>
    </source>
</reference>
<dbReference type="SUPFAM" id="SSF117281">
    <property type="entry name" value="Kelch motif"/>
    <property type="match status" value="1"/>
</dbReference>
<proteinExistence type="predicted"/>
<feature type="domain" description="F-box" evidence="1">
    <location>
        <begin position="23"/>
        <end position="69"/>
    </location>
</feature>